<proteinExistence type="predicted"/>
<dbReference type="EMBL" id="JYDQ01000217">
    <property type="protein sequence ID" value="KRY10807.1"/>
    <property type="molecule type" value="Genomic_DNA"/>
</dbReference>
<gene>
    <name evidence="1" type="ORF">T12_1414</name>
</gene>
<keyword evidence="2" id="KW-1185">Reference proteome</keyword>
<accession>A0A0V0ZE62</accession>
<evidence type="ECO:0000313" key="1">
    <source>
        <dbReference type="EMBL" id="KRY10807.1"/>
    </source>
</evidence>
<protein>
    <submittedName>
        <fullName evidence="1">Uncharacterized protein</fullName>
    </submittedName>
</protein>
<reference evidence="1 2" key="1">
    <citation type="submission" date="2015-01" db="EMBL/GenBank/DDBJ databases">
        <title>Evolution of Trichinella species and genotypes.</title>
        <authorList>
            <person name="Korhonen P.K."/>
            <person name="Edoardo P."/>
            <person name="Giuseppe L.R."/>
            <person name="Gasser R.B."/>
        </authorList>
    </citation>
    <scope>NUCLEOTIDE SEQUENCE [LARGE SCALE GENOMIC DNA]</scope>
    <source>
        <strain evidence="1">ISS2496</strain>
    </source>
</reference>
<sequence>MHDSCLTFIKLDVTSQSYTIVDSCRYSVGVSISKFLRMHSVGFGMTKWYISRFARANMRMRNGILFIFTQLNRLQWAVFGLLSC</sequence>
<evidence type="ECO:0000313" key="2">
    <source>
        <dbReference type="Proteomes" id="UP000054783"/>
    </source>
</evidence>
<organism evidence="1 2">
    <name type="scientific">Trichinella patagoniensis</name>
    <dbReference type="NCBI Taxonomy" id="990121"/>
    <lineage>
        <taxon>Eukaryota</taxon>
        <taxon>Metazoa</taxon>
        <taxon>Ecdysozoa</taxon>
        <taxon>Nematoda</taxon>
        <taxon>Enoplea</taxon>
        <taxon>Dorylaimia</taxon>
        <taxon>Trichinellida</taxon>
        <taxon>Trichinellidae</taxon>
        <taxon>Trichinella</taxon>
    </lineage>
</organism>
<comment type="caution">
    <text evidence="1">The sequence shown here is derived from an EMBL/GenBank/DDBJ whole genome shotgun (WGS) entry which is preliminary data.</text>
</comment>
<dbReference type="Proteomes" id="UP000054783">
    <property type="component" value="Unassembled WGS sequence"/>
</dbReference>
<dbReference type="AlphaFoldDB" id="A0A0V0ZE62"/>
<name>A0A0V0ZE62_9BILA</name>